<keyword evidence="2" id="KW-1003">Cell membrane</keyword>
<keyword evidence="5 6" id="KW-0472">Membrane</keyword>
<accession>A0ABV9SBR3</accession>
<feature type="transmembrane region" description="Helical" evidence="6">
    <location>
        <begin position="27"/>
        <end position="45"/>
    </location>
</feature>
<sequence>MVTGLAAIAWNDLAHRPQEDVKGRKRLWALAIAVNFVGPIAYLRYGRRENTT</sequence>
<proteinExistence type="predicted"/>
<evidence type="ECO:0000256" key="2">
    <source>
        <dbReference type="ARBA" id="ARBA00022475"/>
    </source>
</evidence>
<reference evidence="9" key="1">
    <citation type="journal article" date="2019" name="Int. J. Syst. Evol. Microbiol.">
        <title>The Global Catalogue of Microorganisms (GCM) 10K type strain sequencing project: providing services to taxonomists for standard genome sequencing and annotation.</title>
        <authorList>
            <consortium name="The Broad Institute Genomics Platform"/>
            <consortium name="The Broad Institute Genome Sequencing Center for Infectious Disease"/>
            <person name="Wu L."/>
            <person name="Ma J."/>
        </authorList>
    </citation>
    <scope>NUCLEOTIDE SEQUENCE [LARGE SCALE GENOMIC DNA]</scope>
    <source>
        <strain evidence="9">ZS-22-S1</strain>
    </source>
</reference>
<evidence type="ECO:0000256" key="3">
    <source>
        <dbReference type="ARBA" id="ARBA00022692"/>
    </source>
</evidence>
<name>A0ABV9SBR3_9PSEU</name>
<feature type="domain" description="Cardiolipin synthase N-terminal" evidence="7">
    <location>
        <begin position="9"/>
        <end position="47"/>
    </location>
</feature>
<organism evidence="8 9">
    <name type="scientific">Actinophytocola glycyrrhizae</name>
    <dbReference type="NCBI Taxonomy" id="2044873"/>
    <lineage>
        <taxon>Bacteria</taxon>
        <taxon>Bacillati</taxon>
        <taxon>Actinomycetota</taxon>
        <taxon>Actinomycetes</taxon>
        <taxon>Pseudonocardiales</taxon>
        <taxon>Pseudonocardiaceae</taxon>
    </lineage>
</organism>
<evidence type="ECO:0000256" key="4">
    <source>
        <dbReference type="ARBA" id="ARBA00022989"/>
    </source>
</evidence>
<dbReference type="Proteomes" id="UP001595859">
    <property type="component" value="Unassembled WGS sequence"/>
</dbReference>
<evidence type="ECO:0000313" key="8">
    <source>
        <dbReference type="EMBL" id="MFC4857259.1"/>
    </source>
</evidence>
<protein>
    <submittedName>
        <fullName evidence="8">PLDc N-terminal domain-containing protein</fullName>
    </submittedName>
</protein>
<dbReference type="InterPro" id="IPR027379">
    <property type="entry name" value="CLS_N"/>
</dbReference>
<dbReference type="Pfam" id="PF13396">
    <property type="entry name" value="PLDc_N"/>
    <property type="match status" value="1"/>
</dbReference>
<evidence type="ECO:0000256" key="6">
    <source>
        <dbReference type="SAM" id="Phobius"/>
    </source>
</evidence>
<gene>
    <name evidence="8" type="ORF">ACFPCV_27500</name>
</gene>
<dbReference type="EMBL" id="JBHSIS010000017">
    <property type="protein sequence ID" value="MFC4857259.1"/>
    <property type="molecule type" value="Genomic_DNA"/>
</dbReference>
<evidence type="ECO:0000256" key="1">
    <source>
        <dbReference type="ARBA" id="ARBA00004651"/>
    </source>
</evidence>
<dbReference type="RefSeq" id="WP_378059247.1">
    <property type="nucleotide sequence ID" value="NZ_JBHSIS010000017.1"/>
</dbReference>
<keyword evidence="4 6" id="KW-1133">Transmembrane helix</keyword>
<keyword evidence="3 6" id="KW-0812">Transmembrane</keyword>
<keyword evidence="9" id="KW-1185">Reference proteome</keyword>
<comment type="subcellular location">
    <subcellularLocation>
        <location evidence="1">Cell membrane</location>
        <topology evidence="1">Multi-pass membrane protein</topology>
    </subcellularLocation>
</comment>
<comment type="caution">
    <text evidence="8">The sequence shown here is derived from an EMBL/GenBank/DDBJ whole genome shotgun (WGS) entry which is preliminary data.</text>
</comment>
<evidence type="ECO:0000256" key="5">
    <source>
        <dbReference type="ARBA" id="ARBA00023136"/>
    </source>
</evidence>
<evidence type="ECO:0000313" key="9">
    <source>
        <dbReference type="Proteomes" id="UP001595859"/>
    </source>
</evidence>
<evidence type="ECO:0000259" key="7">
    <source>
        <dbReference type="Pfam" id="PF13396"/>
    </source>
</evidence>